<dbReference type="RefSeq" id="WP_153117375.1">
    <property type="nucleotide sequence ID" value="NZ_JACIGE010000010.1"/>
</dbReference>
<accession>A0A840GIU5</accession>
<organism evidence="1 2">
    <name type="scientific">Rhodocyclus tenuis</name>
    <name type="common">Rhodospirillum tenue</name>
    <dbReference type="NCBI Taxonomy" id="1066"/>
    <lineage>
        <taxon>Bacteria</taxon>
        <taxon>Pseudomonadati</taxon>
        <taxon>Pseudomonadota</taxon>
        <taxon>Betaproteobacteria</taxon>
        <taxon>Rhodocyclales</taxon>
        <taxon>Rhodocyclaceae</taxon>
        <taxon>Rhodocyclus</taxon>
    </lineage>
</organism>
<dbReference type="Proteomes" id="UP000587070">
    <property type="component" value="Unassembled WGS sequence"/>
</dbReference>
<comment type="caution">
    <text evidence="1">The sequence shown here is derived from an EMBL/GenBank/DDBJ whole genome shotgun (WGS) entry which is preliminary data.</text>
</comment>
<name>A0A840GIU5_RHOTE</name>
<evidence type="ECO:0000313" key="2">
    <source>
        <dbReference type="Proteomes" id="UP000587070"/>
    </source>
</evidence>
<dbReference type="AlphaFoldDB" id="A0A840GIU5"/>
<gene>
    <name evidence="1" type="ORF">GGD90_002774</name>
</gene>
<evidence type="ECO:0000313" key="1">
    <source>
        <dbReference type="EMBL" id="MBB4248382.1"/>
    </source>
</evidence>
<reference evidence="1 2" key="1">
    <citation type="submission" date="2020-08" db="EMBL/GenBank/DDBJ databases">
        <title>Genome sequencing of Purple Non-Sulfur Bacteria from various extreme environments.</title>
        <authorList>
            <person name="Mayer M."/>
        </authorList>
    </citation>
    <scope>NUCLEOTIDE SEQUENCE [LARGE SCALE GENOMIC DNA]</scope>
    <source>
        <strain evidence="1 2">2761</strain>
    </source>
</reference>
<proteinExistence type="predicted"/>
<protein>
    <submittedName>
        <fullName evidence="1">Uncharacterized protein</fullName>
    </submittedName>
</protein>
<keyword evidence="2" id="KW-1185">Reference proteome</keyword>
<dbReference type="EMBL" id="JACIGE010000010">
    <property type="protein sequence ID" value="MBB4248382.1"/>
    <property type="molecule type" value="Genomic_DNA"/>
</dbReference>
<sequence>MATALTAADAAKLVKRRVPVVKEGKPTAELTDKAVSAKEVLDFRVDEQQGIVVVVTTDGQKLQGDLQAKPQADK</sequence>